<dbReference type="RefSeq" id="WP_243066643.1">
    <property type="nucleotide sequence ID" value="NZ_JAIVFK010000004.1"/>
</dbReference>
<feature type="region of interest" description="Disordered" evidence="1">
    <location>
        <begin position="138"/>
        <end position="157"/>
    </location>
</feature>
<keyword evidence="2" id="KW-0472">Membrane</keyword>
<keyword evidence="2" id="KW-1133">Transmembrane helix</keyword>
<protein>
    <submittedName>
        <fullName evidence="3">DUF2852 domain-containing protein</fullName>
    </submittedName>
</protein>
<dbReference type="InterPro" id="IPR021273">
    <property type="entry name" value="DUF2852"/>
</dbReference>
<dbReference type="Proteomes" id="UP001139104">
    <property type="component" value="Unassembled WGS sequence"/>
</dbReference>
<comment type="caution">
    <text evidence="3">The sequence shown here is derived from an EMBL/GenBank/DDBJ whole genome shotgun (WGS) entry which is preliminary data.</text>
</comment>
<reference evidence="3" key="1">
    <citation type="journal article" date="2022" name="ISME J.">
        <title>Identification of active gaseous-alkane degraders at natural gas seeps.</title>
        <authorList>
            <person name="Farhan Ul Haque M."/>
            <person name="Hernandez M."/>
            <person name="Crombie A.T."/>
            <person name="Murrell J.C."/>
        </authorList>
    </citation>
    <scope>NUCLEOTIDE SEQUENCE</scope>
    <source>
        <strain evidence="3">PC2</strain>
    </source>
</reference>
<feature type="transmembrane region" description="Helical" evidence="2">
    <location>
        <begin position="24"/>
        <end position="44"/>
    </location>
</feature>
<organism evidence="3 4">
    <name type="scientific">Candidatus Rhodoblastus alkanivorans</name>
    <dbReference type="NCBI Taxonomy" id="2954117"/>
    <lineage>
        <taxon>Bacteria</taxon>
        <taxon>Pseudomonadati</taxon>
        <taxon>Pseudomonadota</taxon>
        <taxon>Alphaproteobacteria</taxon>
        <taxon>Hyphomicrobiales</taxon>
        <taxon>Rhodoblastaceae</taxon>
        <taxon>Rhodoblastus</taxon>
    </lineage>
</organism>
<evidence type="ECO:0000256" key="2">
    <source>
        <dbReference type="SAM" id="Phobius"/>
    </source>
</evidence>
<proteinExistence type="predicted"/>
<keyword evidence="4" id="KW-1185">Reference proteome</keyword>
<evidence type="ECO:0000313" key="4">
    <source>
        <dbReference type="Proteomes" id="UP001139104"/>
    </source>
</evidence>
<dbReference type="EMBL" id="JAIVFP010000001">
    <property type="protein sequence ID" value="MCI4682645.1"/>
    <property type="molecule type" value="Genomic_DNA"/>
</dbReference>
<evidence type="ECO:0000256" key="1">
    <source>
        <dbReference type="SAM" id="MobiDB-lite"/>
    </source>
</evidence>
<accession>A0ABS9Z4N8</accession>
<dbReference type="Pfam" id="PF11014">
    <property type="entry name" value="DUF2852"/>
    <property type="match status" value="1"/>
</dbReference>
<gene>
    <name evidence="3" type="ORF">K2U94_07685</name>
</gene>
<name>A0ABS9Z4N8_9HYPH</name>
<evidence type="ECO:0000313" key="3">
    <source>
        <dbReference type="EMBL" id="MCI4682645.1"/>
    </source>
</evidence>
<keyword evidence="2" id="KW-0812">Transmembrane</keyword>
<sequence>MNCSQHAGAHRGHRGCMRWKPIEIAAIILGFIFFWPVGLALLGWKIYQSKTRYAGDFGQFAQEKWGEFERRAGLGGMARDFAGGWGASSGNAAFDEWRKAELERLEEERRKIHEAEKAFYDYLEGLRRARDREEFERFMASRASQGAPNSPPEHKDS</sequence>